<dbReference type="EMBL" id="JAVRRA010000417">
    <property type="protein sequence ID" value="KAK5287582.1"/>
    <property type="molecule type" value="Genomic_DNA"/>
</dbReference>
<keyword evidence="2" id="KW-0539">Nucleus</keyword>
<evidence type="ECO:0000256" key="4">
    <source>
        <dbReference type="SAM" id="MobiDB-lite"/>
    </source>
</evidence>
<feature type="region of interest" description="Disordered" evidence="4">
    <location>
        <begin position="1"/>
        <end position="114"/>
    </location>
</feature>
<protein>
    <submittedName>
        <fullName evidence="6">Small subunit (SSU) processome component</fullName>
    </submittedName>
</protein>
<feature type="compositionally biased region" description="Acidic residues" evidence="4">
    <location>
        <begin position="100"/>
        <end position="114"/>
    </location>
</feature>
<feature type="compositionally biased region" description="Polar residues" evidence="4">
    <location>
        <begin position="1"/>
        <end position="31"/>
    </location>
</feature>
<reference evidence="6 7" key="1">
    <citation type="submission" date="2023-08" db="EMBL/GenBank/DDBJ databases">
        <title>Black Yeasts Isolated from many extreme environments.</title>
        <authorList>
            <person name="Coleine C."/>
            <person name="Stajich J.E."/>
            <person name="Selbmann L."/>
        </authorList>
    </citation>
    <scope>NUCLEOTIDE SEQUENCE [LARGE SCALE GENOMIC DNA]</scope>
    <source>
        <strain evidence="6 7">CCFEE 536</strain>
    </source>
</reference>
<evidence type="ECO:0000313" key="6">
    <source>
        <dbReference type="EMBL" id="KAK5287582.1"/>
    </source>
</evidence>
<feature type="compositionally biased region" description="Acidic residues" evidence="4">
    <location>
        <begin position="225"/>
        <end position="253"/>
    </location>
</feature>
<accession>A0ABR0M6Q1</accession>
<feature type="compositionally biased region" description="Basic and acidic residues" evidence="4">
    <location>
        <begin position="60"/>
        <end position="71"/>
    </location>
</feature>
<dbReference type="Pfam" id="PF04003">
    <property type="entry name" value="Utp12"/>
    <property type="match status" value="1"/>
</dbReference>
<feature type="compositionally biased region" description="Basic residues" evidence="4">
    <location>
        <begin position="362"/>
        <end position="372"/>
    </location>
</feature>
<feature type="region of interest" description="Disordered" evidence="4">
    <location>
        <begin position="219"/>
        <end position="372"/>
    </location>
</feature>
<keyword evidence="7" id="KW-1185">Reference proteome</keyword>
<comment type="similarity">
    <text evidence="3">Belongs to the UTP5 family.</text>
</comment>
<feature type="compositionally biased region" description="Acidic residues" evidence="4">
    <location>
        <begin position="275"/>
        <end position="289"/>
    </location>
</feature>
<comment type="caution">
    <text evidence="6">The sequence shown here is derived from an EMBL/GenBank/DDBJ whole genome shotgun (WGS) entry which is preliminary data.</text>
</comment>
<evidence type="ECO:0000256" key="3">
    <source>
        <dbReference type="ARBA" id="ARBA00038335"/>
    </source>
</evidence>
<dbReference type="PANTHER" id="PTHR44267">
    <property type="entry name" value="WD REPEAT-CONTAINING PROTEIN 43"/>
    <property type="match status" value="1"/>
</dbReference>
<proteinExistence type="inferred from homology"/>
<feature type="compositionally biased region" description="Acidic residues" evidence="4">
    <location>
        <begin position="300"/>
        <end position="340"/>
    </location>
</feature>
<evidence type="ECO:0000313" key="7">
    <source>
        <dbReference type="Proteomes" id="UP001357485"/>
    </source>
</evidence>
<dbReference type="InterPro" id="IPR052414">
    <property type="entry name" value="U3_snoRNA-assoc_WDR"/>
</dbReference>
<evidence type="ECO:0000256" key="2">
    <source>
        <dbReference type="ARBA" id="ARBA00023242"/>
    </source>
</evidence>
<comment type="subcellular location">
    <subcellularLocation>
        <location evidence="1">Nucleus</location>
    </subcellularLocation>
</comment>
<sequence>MVSPTLSRKRQSAVSLPTSSAKKSKTPQNSHVPPAKSLKSILDDNADGRAFEAISTNGVKDTDHDTLDESRTVVAGKTDVNGDVDMHDVGAGKGAPVEISSDEEESSTYESSDEEMTDVDSIRSTIQRLHSSLVSNLLQKLAERLHRRPGRAGNLMVWVQWSLVAHGGYLASQPEVMKKLGTLHRVIKERANGLQPLLTLKGKLDMLSAQIELRKSMQASARAADEEDEDERIVYVEGEESEPSEEEADDEPAAIEVGVPTPKQPGKGGKLQDYQDPEASESSEDDGDDMPTTANGVVADSEDDSSDGGDDGLIDDEAEETDDDTGDDSSEDGEDVELDDVSASSDSEMEAPPPKRTAVAPRKPRQVSRRTR</sequence>
<evidence type="ECO:0000259" key="5">
    <source>
        <dbReference type="Pfam" id="PF04003"/>
    </source>
</evidence>
<dbReference type="PANTHER" id="PTHR44267:SF1">
    <property type="entry name" value="WD REPEAT-CONTAINING PROTEIN 43"/>
    <property type="match status" value="1"/>
</dbReference>
<name>A0ABR0M6Q1_9PEZI</name>
<dbReference type="Proteomes" id="UP001357485">
    <property type="component" value="Unassembled WGS sequence"/>
</dbReference>
<organism evidence="6 7">
    <name type="scientific">Cryomyces antarcticus</name>
    <dbReference type="NCBI Taxonomy" id="329879"/>
    <lineage>
        <taxon>Eukaryota</taxon>
        <taxon>Fungi</taxon>
        <taxon>Dikarya</taxon>
        <taxon>Ascomycota</taxon>
        <taxon>Pezizomycotina</taxon>
        <taxon>Dothideomycetes</taxon>
        <taxon>Dothideomycetes incertae sedis</taxon>
        <taxon>Cryomyces</taxon>
    </lineage>
</organism>
<gene>
    <name evidence="6" type="primary">UTP5</name>
    <name evidence="6" type="ORF">LTR16_003706</name>
</gene>
<evidence type="ECO:0000256" key="1">
    <source>
        <dbReference type="ARBA" id="ARBA00004123"/>
    </source>
</evidence>
<feature type="domain" description="Small-subunit processome Utp12" evidence="5">
    <location>
        <begin position="116"/>
        <end position="208"/>
    </location>
</feature>
<dbReference type="InterPro" id="IPR007148">
    <property type="entry name" value="SSU_processome_Utp12"/>
</dbReference>